<sequence length="535" mass="61298">MDQLPPEILDSILQKNIEMCRDHKSQLLDLRLVCKAFDQGLKSSIFKTTSLEFSRFIRFRNIDDNPDELKALKDIASLSSSMYIDMMITRDTDEIDQLKETFNAIYAAVPEMADLIDSLRSYCLNKTTFTEEDYSRLLRRVMQNAPDITRLKINLPFQVVSNSFMTSTRLFANTLACAANRPEEHQKIDTLVLDHITDVTINSLCNVHIDVENAFKVFENLKSLVISCKRQESRTSLQTVFARNFWLLIGKAKDLETLCIIGWNVAQTTRRIRNKRVASRMTTEQWTMRCLPYYSSKRLVLSKLRCLELKRMDLDPLMLLLLIKETSQSLTELYLNDIGLKVNGSTDRENTSLWIGHQDIKKPKECTWVAPAIRDIEDLNLKILRVSKLGYDDYSPDLDSEHPNYDLDDPTGHNQSFDQRFVEAVMGTKSPLPLELVSNTSSEMEDLHEKSTYAEVDPNTYDAEIYQKNHNTTSNYKKSIDGIFHNNNERALRELQNIVSVADRGMALLTREVERGTDLTADPISGAIVDPPVGT</sequence>
<protein>
    <submittedName>
        <fullName evidence="1">Uncharacterized protein</fullName>
    </submittedName>
</protein>
<name>A0A4S8REB8_9HELO</name>
<comment type="caution">
    <text evidence="1">The sequence shown here is derived from an EMBL/GenBank/DDBJ whole genome shotgun (WGS) entry which is preliminary data.</text>
</comment>
<reference evidence="1 2" key="1">
    <citation type="submission" date="2017-12" db="EMBL/GenBank/DDBJ databases">
        <title>Comparative genomics of Botrytis spp.</title>
        <authorList>
            <person name="Valero-Jimenez C.A."/>
            <person name="Tapia P."/>
            <person name="Veloso J."/>
            <person name="Silva-Moreno E."/>
            <person name="Staats M."/>
            <person name="Valdes J.H."/>
            <person name="Van Kan J.A.L."/>
        </authorList>
    </citation>
    <scope>NUCLEOTIDE SEQUENCE [LARGE SCALE GENOMIC DNA]</scope>
    <source>
        <strain evidence="1 2">MUCL435</strain>
    </source>
</reference>
<evidence type="ECO:0000313" key="2">
    <source>
        <dbReference type="Proteomes" id="UP000308671"/>
    </source>
</evidence>
<keyword evidence="2" id="KW-1185">Reference proteome</keyword>
<gene>
    <name evidence="1" type="ORF">BGAL_0003g00530</name>
</gene>
<dbReference type="EMBL" id="PQXL01000003">
    <property type="protein sequence ID" value="THV55811.1"/>
    <property type="molecule type" value="Genomic_DNA"/>
</dbReference>
<dbReference type="Proteomes" id="UP000308671">
    <property type="component" value="Unassembled WGS sequence"/>
</dbReference>
<proteinExistence type="predicted"/>
<dbReference type="AlphaFoldDB" id="A0A4S8REB8"/>
<accession>A0A4S8REB8</accession>
<evidence type="ECO:0000313" key="1">
    <source>
        <dbReference type="EMBL" id="THV55811.1"/>
    </source>
</evidence>
<dbReference type="OrthoDB" id="4798537at2759"/>
<organism evidence="1 2">
    <name type="scientific">Botrytis galanthina</name>
    <dbReference type="NCBI Taxonomy" id="278940"/>
    <lineage>
        <taxon>Eukaryota</taxon>
        <taxon>Fungi</taxon>
        <taxon>Dikarya</taxon>
        <taxon>Ascomycota</taxon>
        <taxon>Pezizomycotina</taxon>
        <taxon>Leotiomycetes</taxon>
        <taxon>Helotiales</taxon>
        <taxon>Sclerotiniaceae</taxon>
        <taxon>Botrytis</taxon>
    </lineage>
</organism>